<dbReference type="Pfam" id="PF01882">
    <property type="entry name" value="DUF58"/>
    <property type="match status" value="1"/>
</dbReference>
<name>A0ABT6F5I1_9BACT</name>
<feature type="transmembrane region" description="Helical" evidence="2">
    <location>
        <begin position="39"/>
        <end position="55"/>
    </location>
</feature>
<organism evidence="4 5">
    <name type="scientific">Paludisphaera mucosa</name>
    <dbReference type="NCBI Taxonomy" id="3030827"/>
    <lineage>
        <taxon>Bacteria</taxon>
        <taxon>Pseudomonadati</taxon>
        <taxon>Planctomycetota</taxon>
        <taxon>Planctomycetia</taxon>
        <taxon>Isosphaerales</taxon>
        <taxon>Isosphaeraceae</taxon>
        <taxon>Paludisphaera</taxon>
    </lineage>
</organism>
<sequence length="483" mass="54307">MAVDERPRSARSKRGAGRIAKGLIQALVPTERTLVTREGFCYFGVMLVLLAAGMLQQINLILLVATTAVGPFVASWFGSRAMLRRLIVLRRTPGYIFAGDPLVVDYTLENGRRRMAALALFLEDQLVSTERGATGAASTPQVFFPRVAARDRARLRWQGDAPRRGKYRFQNLDLGTRAPFGIVERRVTIPLPEPLFVYPRIGRLTRRWFQLQRQTSENRLGRRHDRSAQQEEYHGLRDYRSGDSPRWIHWRTSARRGELMVKEFEQQNEQDLAILIDPWLPRTKVPPQQREAMEQAISFAATVCLETCRRQGRRLVLGWTGATPGVIQGPASVKLLHELLEQLAVLRPVNEGGLAELLDALPPPTLRDALLIVASTRPINLMEEAERSTRLTTTSARSLTGRVLAFNASQGELDGLIQFAEADTRGLLEQRISNAETDRFNSQEERRRGMFAGESEDGGGVIIEETVAPDEPPTWRAWKGGRS</sequence>
<accession>A0ABT6F5I1</accession>
<feature type="domain" description="DUF58" evidence="3">
    <location>
        <begin position="236"/>
        <end position="432"/>
    </location>
</feature>
<evidence type="ECO:0000259" key="3">
    <source>
        <dbReference type="Pfam" id="PF01882"/>
    </source>
</evidence>
<dbReference type="PANTHER" id="PTHR34351:SF1">
    <property type="entry name" value="SLR1927 PROTEIN"/>
    <property type="match status" value="1"/>
</dbReference>
<feature type="transmembrane region" description="Helical" evidence="2">
    <location>
        <begin position="61"/>
        <end position="83"/>
    </location>
</feature>
<dbReference type="PANTHER" id="PTHR34351">
    <property type="entry name" value="SLR1927 PROTEIN-RELATED"/>
    <property type="match status" value="1"/>
</dbReference>
<gene>
    <name evidence="4" type="ORF">PZE19_02600</name>
</gene>
<dbReference type="RefSeq" id="WP_277859029.1">
    <property type="nucleotide sequence ID" value="NZ_JARRAG010000001.1"/>
</dbReference>
<evidence type="ECO:0000313" key="5">
    <source>
        <dbReference type="Proteomes" id="UP001216907"/>
    </source>
</evidence>
<evidence type="ECO:0000256" key="1">
    <source>
        <dbReference type="SAM" id="MobiDB-lite"/>
    </source>
</evidence>
<dbReference type="InterPro" id="IPR002881">
    <property type="entry name" value="DUF58"/>
</dbReference>
<keyword evidence="2" id="KW-0812">Transmembrane</keyword>
<protein>
    <submittedName>
        <fullName evidence="4">DUF58 domain-containing protein</fullName>
    </submittedName>
</protein>
<dbReference type="Proteomes" id="UP001216907">
    <property type="component" value="Unassembled WGS sequence"/>
</dbReference>
<reference evidence="4 5" key="1">
    <citation type="submission" date="2023-03" db="EMBL/GenBank/DDBJ databases">
        <title>Paludisphaera mucosa sp. nov. a novel planctomycete from northern fen.</title>
        <authorList>
            <person name="Ivanova A."/>
        </authorList>
    </citation>
    <scope>NUCLEOTIDE SEQUENCE [LARGE SCALE GENOMIC DNA]</scope>
    <source>
        <strain evidence="4 5">Pla2</strain>
    </source>
</reference>
<keyword evidence="2" id="KW-0472">Membrane</keyword>
<feature type="region of interest" description="Disordered" evidence="1">
    <location>
        <begin position="438"/>
        <end position="483"/>
    </location>
</feature>
<evidence type="ECO:0000313" key="4">
    <source>
        <dbReference type="EMBL" id="MDG3002665.1"/>
    </source>
</evidence>
<keyword evidence="2" id="KW-1133">Transmembrane helix</keyword>
<evidence type="ECO:0000256" key="2">
    <source>
        <dbReference type="SAM" id="Phobius"/>
    </source>
</evidence>
<dbReference type="EMBL" id="JARRAG010000001">
    <property type="protein sequence ID" value="MDG3002665.1"/>
    <property type="molecule type" value="Genomic_DNA"/>
</dbReference>
<comment type="caution">
    <text evidence="4">The sequence shown here is derived from an EMBL/GenBank/DDBJ whole genome shotgun (WGS) entry which is preliminary data.</text>
</comment>
<proteinExistence type="predicted"/>
<keyword evidence="5" id="KW-1185">Reference proteome</keyword>
<feature type="compositionally biased region" description="Basic and acidic residues" evidence="1">
    <location>
        <begin position="438"/>
        <end position="448"/>
    </location>
</feature>